<dbReference type="OrthoDB" id="95278at2"/>
<organism evidence="1 2">
    <name type="scientific">Enterococcus aquimarinus</name>
    <dbReference type="NCBI Taxonomy" id="328396"/>
    <lineage>
        <taxon>Bacteria</taxon>
        <taxon>Bacillati</taxon>
        <taxon>Bacillota</taxon>
        <taxon>Bacilli</taxon>
        <taxon>Lactobacillales</taxon>
        <taxon>Enterococcaceae</taxon>
        <taxon>Enterococcus</taxon>
    </lineage>
</organism>
<evidence type="ECO:0000313" key="2">
    <source>
        <dbReference type="Proteomes" id="UP000182149"/>
    </source>
</evidence>
<dbReference type="EMBL" id="JXKD01000002">
    <property type="protein sequence ID" value="OJG11782.1"/>
    <property type="molecule type" value="Genomic_DNA"/>
</dbReference>
<proteinExistence type="predicted"/>
<dbReference type="InterPro" id="IPR012543">
    <property type="entry name" value="DUF1694"/>
</dbReference>
<evidence type="ECO:0008006" key="3">
    <source>
        <dbReference type="Google" id="ProtNLM"/>
    </source>
</evidence>
<protein>
    <recommendedName>
        <fullName evidence="3">DUF1694 domain-containing protein</fullName>
    </recommendedName>
</protein>
<dbReference type="SUPFAM" id="SSF160515">
    <property type="entry name" value="YueI-like"/>
    <property type="match status" value="1"/>
</dbReference>
<accession>A0A1L8QWA2</accession>
<dbReference type="Gene3D" id="3.30.1330.30">
    <property type="match status" value="1"/>
</dbReference>
<dbReference type="PIRSF" id="PIRSF034303">
    <property type="entry name" value="DUF1694"/>
    <property type="match status" value="1"/>
</dbReference>
<dbReference type="Pfam" id="PF07997">
    <property type="entry name" value="DUF1694"/>
    <property type="match status" value="1"/>
</dbReference>
<comment type="caution">
    <text evidence="1">The sequence shown here is derived from an EMBL/GenBank/DDBJ whole genome shotgun (WGS) entry which is preliminary data.</text>
</comment>
<evidence type="ECO:0000313" key="1">
    <source>
        <dbReference type="EMBL" id="OJG11782.1"/>
    </source>
</evidence>
<dbReference type="Proteomes" id="UP000182149">
    <property type="component" value="Unassembled WGS sequence"/>
</dbReference>
<keyword evidence="2" id="KW-1185">Reference proteome</keyword>
<gene>
    <name evidence="1" type="ORF">RU93_GL001015</name>
</gene>
<reference evidence="1 2" key="1">
    <citation type="submission" date="2014-12" db="EMBL/GenBank/DDBJ databases">
        <title>Draft genome sequences of 29 type strains of Enterococci.</title>
        <authorList>
            <person name="Zhong Z."/>
            <person name="Sun Z."/>
            <person name="Liu W."/>
            <person name="Zhang W."/>
            <person name="Zhang H."/>
        </authorList>
    </citation>
    <scope>NUCLEOTIDE SEQUENCE [LARGE SCALE GENOMIC DNA]</scope>
    <source>
        <strain evidence="1 2">DSM 17690</strain>
    </source>
</reference>
<sequence length="148" mass="16813">MADNLQQRIDQAASGTPLLKPDEQRIYLGTFRERCYVSMTIAQMKKTSNQTALKKALKTYPEASILMNGCLSTVVQSTYMQIATKENIPFKIVTTTNDCDDQSIGLLVISDKAVHQEILDIEVLFPSEKPVPSIQKKKEKEPFWRKIF</sequence>
<dbReference type="RefSeq" id="WP_071873955.1">
    <property type="nucleotide sequence ID" value="NZ_JBHSHF010000012.1"/>
</dbReference>
<dbReference type="InterPro" id="IPR029064">
    <property type="entry name" value="Ribosomal_eL30-like_sf"/>
</dbReference>
<dbReference type="STRING" id="328396.RU93_GL001015"/>
<dbReference type="AlphaFoldDB" id="A0A1L8QWA2"/>
<name>A0A1L8QWA2_9ENTE</name>